<name>A0AAV9ZVH3_9AGAR</name>
<reference evidence="2 3" key="1">
    <citation type="journal article" date="2024" name="J Genomics">
        <title>Draft genome sequencing and assembly of Favolaschia claudopus CIRM-BRFM 2984 isolated from oak limbs.</title>
        <authorList>
            <person name="Navarro D."/>
            <person name="Drula E."/>
            <person name="Chaduli D."/>
            <person name="Cazenave R."/>
            <person name="Ahrendt S."/>
            <person name="Wang J."/>
            <person name="Lipzen A."/>
            <person name="Daum C."/>
            <person name="Barry K."/>
            <person name="Grigoriev I.V."/>
            <person name="Favel A."/>
            <person name="Rosso M.N."/>
            <person name="Martin F."/>
        </authorList>
    </citation>
    <scope>NUCLEOTIDE SEQUENCE [LARGE SCALE GENOMIC DNA]</scope>
    <source>
        <strain evidence="2 3">CIRM-BRFM 2984</strain>
    </source>
</reference>
<proteinExistence type="predicted"/>
<dbReference type="EMBL" id="JAWWNJ010000105">
    <property type="protein sequence ID" value="KAK6992939.1"/>
    <property type="molecule type" value="Genomic_DNA"/>
</dbReference>
<evidence type="ECO:0000313" key="2">
    <source>
        <dbReference type="EMBL" id="KAK6992939.1"/>
    </source>
</evidence>
<comment type="caution">
    <text evidence="2">The sequence shown here is derived from an EMBL/GenBank/DDBJ whole genome shotgun (WGS) entry which is preliminary data.</text>
</comment>
<feature type="domain" description="F-box" evidence="1">
    <location>
        <begin position="18"/>
        <end position="61"/>
    </location>
</feature>
<dbReference type="Pfam" id="PF12937">
    <property type="entry name" value="F-box-like"/>
    <property type="match status" value="1"/>
</dbReference>
<dbReference type="InterPro" id="IPR001810">
    <property type="entry name" value="F-box_dom"/>
</dbReference>
<dbReference type="AlphaFoldDB" id="A0AAV9ZVH3"/>
<protein>
    <recommendedName>
        <fullName evidence="1">F-box domain-containing protein</fullName>
    </recommendedName>
</protein>
<sequence>MVLTRSAAKALARKPITESLPNEVLASVAMEAPNQSLLALCQTSRLFRDIATPALYRSVVLSTPNEAQNFIRTMQGSRGESVSGSVRRFTLLDEEVPLDLTPEVVVELTSDSHFPRLSTFRYTIKSTSVKLMAPFLNRHQTITSLSLTQKQLLSVDLSHTIQLPRLKRWYGPISLLSSFDLHAASLNWVDLIVYPHMVDFATPLRQLSKQDDLEVLEFICAADTVDETAIVGHIADYLPSVQVIKFKAMRRVYPTVSQENAPVMAKHLEKLKALLMLEFVGENECSFHDDSAILQLWHRACKTLTLVNINGTEWGRITKGFMALRDL</sequence>
<evidence type="ECO:0000259" key="1">
    <source>
        <dbReference type="Pfam" id="PF12937"/>
    </source>
</evidence>
<organism evidence="2 3">
    <name type="scientific">Favolaschia claudopus</name>
    <dbReference type="NCBI Taxonomy" id="2862362"/>
    <lineage>
        <taxon>Eukaryota</taxon>
        <taxon>Fungi</taxon>
        <taxon>Dikarya</taxon>
        <taxon>Basidiomycota</taxon>
        <taxon>Agaricomycotina</taxon>
        <taxon>Agaricomycetes</taxon>
        <taxon>Agaricomycetidae</taxon>
        <taxon>Agaricales</taxon>
        <taxon>Marasmiineae</taxon>
        <taxon>Mycenaceae</taxon>
        <taxon>Favolaschia</taxon>
    </lineage>
</organism>
<accession>A0AAV9ZVH3</accession>
<gene>
    <name evidence="2" type="ORF">R3P38DRAFT_3078416</name>
</gene>
<evidence type="ECO:0000313" key="3">
    <source>
        <dbReference type="Proteomes" id="UP001362999"/>
    </source>
</evidence>
<keyword evidence="3" id="KW-1185">Reference proteome</keyword>
<dbReference type="Proteomes" id="UP001362999">
    <property type="component" value="Unassembled WGS sequence"/>
</dbReference>